<dbReference type="Gene3D" id="2.30.110.10">
    <property type="entry name" value="Electron Transport, Fmn-binding Protein, Chain A"/>
    <property type="match status" value="1"/>
</dbReference>
<organism evidence="1 2">
    <name type="scientific">Paenibacillus rhizovicinus</name>
    <dbReference type="NCBI Taxonomy" id="2704463"/>
    <lineage>
        <taxon>Bacteria</taxon>
        <taxon>Bacillati</taxon>
        <taxon>Bacillota</taxon>
        <taxon>Bacilli</taxon>
        <taxon>Bacillales</taxon>
        <taxon>Paenibacillaceae</taxon>
        <taxon>Paenibacillus</taxon>
    </lineage>
</organism>
<evidence type="ECO:0000313" key="1">
    <source>
        <dbReference type="EMBL" id="QHW30401.1"/>
    </source>
</evidence>
<gene>
    <name evidence="1" type="ORF">GZH47_05770</name>
</gene>
<dbReference type="Proteomes" id="UP000479114">
    <property type="component" value="Chromosome"/>
</dbReference>
<name>A0A6C0NWA7_9BACL</name>
<dbReference type="AlphaFoldDB" id="A0A6C0NWA7"/>
<keyword evidence="2" id="KW-1185">Reference proteome</keyword>
<dbReference type="InterPro" id="IPR012349">
    <property type="entry name" value="Split_barrel_FMN-bd"/>
</dbReference>
<dbReference type="SUPFAM" id="SSF50475">
    <property type="entry name" value="FMN-binding split barrel"/>
    <property type="match status" value="1"/>
</dbReference>
<reference evidence="1 2" key="1">
    <citation type="submission" date="2020-02" db="EMBL/GenBank/DDBJ databases">
        <title>Paenibacillus sp. nov., isolated from rhizosphere soil of tomato.</title>
        <authorList>
            <person name="Weon H.-Y."/>
            <person name="Lee S.A."/>
        </authorList>
    </citation>
    <scope>NUCLEOTIDE SEQUENCE [LARGE SCALE GENOMIC DNA]</scope>
    <source>
        <strain evidence="1 2">14171R-81</strain>
    </source>
</reference>
<sequence>MTEPVTLLSDEFYGALNDKPFVLLHTIDTDSGSPTSSAISWIYAVNRTTLRFAIDGRSRLSVNMTSKAEISVTLFAPGTVQTIYGTARLVSEALEDVPFKLVCFDVDITVIRDAMFYGARLSAQPDYEKTYDQRAADKLDGQVFAAMRKA</sequence>
<dbReference type="RefSeq" id="WP_162639127.1">
    <property type="nucleotide sequence ID" value="NZ_CP048286.1"/>
</dbReference>
<dbReference type="KEGG" id="prz:GZH47_05770"/>
<protein>
    <submittedName>
        <fullName evidence="1">Uncharacterized protein</fullName>
    </submittedName>
</protein>
<dbReference type="EMBL" id="CP048286">
    <property type="protein sequence ID" value="QHW30401.1"/>
    <property type="molecule type" value="Genomic_DNA"/>
</dbReference>
<accession>A0A6C0NWA7</accession>
<proteinExistence type="predicted"/>
<evidence type="ECO:0000313" key="2">
    <source>
        <dbReference type="Proteomes" id="UP000479114"/>
    </source>
</evidence>
<dbReference type="NCBIfam" id="NF005232">
    <property type="entry name" value="PRK06733.1"/>
    <property type="match status" value="1"/>
</dbReference>